<dbReference type="PANTHER" id="PTHR46791">
    <property type="entry name" value="EXPRESSED PROTEIN"/>
    <property type="match status" value="1"/>
</dbReference>
<gene>
    <name evidence="4" type="ORF">P5673_030407</name>
</gene>
<feature type="chain" id="PRO_5041966310" description="Integrase catalytic domain-containing protein" evidence="2">
    <location>
        <begin position="21"/>
        <end position="523"/>
    </location>
</feature>
<dbReference type="Proteomes" id="UP001249851">
    <property type="component" value="Unassembled WGS sequence"/>
</dbReference>
<keyword evidence="2" id="KW-0732">Signal</keyword>
<evidence type="ECO:0000256" key="1">
    <source>
        <dbReference type="SAM" id="MobiDB-lite"/>
    </source>
</evidence>
<feature type="signal peptide" evidence="2">
    <location>
        <begin position="1"/>
        <end position="20"/>
    </location>
</feature>
<dbReference type="InterPro" id="IPR012337">
    <property type="entry name" value="RNaseH-like_sf"/>
</dbReference>
<reference evidence="4" key="2">
    <citation type="journal article" date="2023" name="Science">
        <title>Genomic signatures of disease resistance in endangered staghorn corals.</title>
        <authorList>
            <person name="Vollmer S.V."/>
            <person name="Selwyn J.D."/>
            <person name="Despard B.A."/>
            <person name="Roesel C.L."/>
        </authorList>
    </citation>
    <scope>NUCLEOTIDE SEQUENCE</scope>
    <source>
        <strain evidence="4">K2</strain>
    </source>
</reference>
<dbReference type="EMBL" id="JARQWQ010000130">
    <property type="protein sequence ID" value="KAK2549185.1"/>
    <property type="molecule type" value="Genomic_DNA"/>
</dbReference>
<accession>A0AAD9UTM0</accession>
<dbReference type="InterPro" id="IPR058913">
    <property type="entry name" value="Integrase_dom_put"/>
</dbReference>
<dbReference type="InterPro" id="IPR036397">
    <property type="entry name" value="RNaseH_sf"/>
</dbReference>
<dbReference type="AlphaFoldDB" id="A0AAD9UTM0"/>
<evidence type="ECO:0000259" key="3">
    <source>
        <dbReference type="PROSITE" id="PS50994"/>
    </source>
</evidence>
<dbReference type="Pfam" id="PF24764">
    <property type="entry name" value="rva_4"/>
    <property type="match status" value="1"/>
</dbReference>
<comment type="caution">
    <text evidence="4">The sequence shown here is derived from an EMBL/GenBank/DDBJ whole genome shotgun (WGS) entry which is preliminary data.</text>
</comment>
<protein>
    <recommendedName>
        <fullName evidence="3">Integrase catalytic domain-containing protein</fullName>
    </recommendedName>
</protein>
<feature type="domain" description="Integrase catalytic" evidence="3">
    <location>
        <begin position="243"/>
        <end position="424"/>
    </location>
</feature>
<proteinExistence type="predicted"/>
<dbReference type="SUPFAM" id="SSF53098">
    <property type="entry name" value="Ribonuclease H-like"/>
    <property type="match status" value="1"/>
</dbReference>
<dbReference type="InterPro" id="IPR001584">
    <property type="entry name" value="Integrase_cat-core"/>
</dbReference>
<name>A0AAD9UTM0_ACRCE</name>
<dbReference type="Gene3D" id="3.30.420.10">
    <property type="entry name" value="Ribonuclease H-like superfamily/Ribonuclease H"/>
    <property type="match status" value="1"/>
</dbReference>
<keyword evidence="5" id="KW-1185">Reference proteome</keyword>
<evidence type="ECO:0000256" key="2">
    <source>
        <dbReference type="SAM" id="SignalP"/>
    </source>
</evidence>
<dbReference type="GO" id="GO:0003676">
    <property type="term" value="F:nucleic acid binding"/>
    <property type="evidence" value="ECO:0007669"/>
    <property type="project" value="InterPro"/>
</dbReference>
<dbReference type="GO" id="GO:0015074">
    <property type="term" value="P:DNA integration"/>
    <property type="evidence" value="ECO:0007669"/>
    <property type="project" value="InterPro"/>
</dbReference>
<feature type="region of interest" description="Disordered" evidence="1">
    <location>
        <begin position="444"/>
        <end position="466"/>
    </location>
</feature>
<reference evidence="4" key="1">
    <citation type="journal article" date="2023" name="G3 (Bethesda)">
        <title>Whole genome assembly and annotation of the endangered Caribbean coral Acropora cervicornis.</title>
        <authorList>
            <person name="Selwyn J.D."/>
            <person name="Vollmer S.V."/>
        </authorList>
    </citation>
    <scope>NUCLEOTIDE SEQUENCE</scope>
    <source>
        <strain evidence="4">K2</strain>
    </source>
</reference>
<sequence>MKLLFLRCVFMFTIVTWTFGDNDLVRFLNTIRTMLREVETEVPNIMQDRERCEFYANRILCALRHMVLINVHLQQSGNNHSDELQEIQTLQENLKAIYTSLFELPVMHGYAYRPPTERPSGPGRPSYVITSEQLACLRSEFSSWSQIARDLGVSRQTIYNRRRELGFSLDFQRFSEIEDNNLDAMVQEELNAFPRTGETNVMAGLRQRGVYIQRWRVRESIIRVDPINRANRWGSRILRRPYSVPHPNYLWHMDTNMKLRHWRFCIHGCVDGFSRAIVYLRVNNNNRATTVLGCFQQAASEWGYPSRVRADNGGENIAVGEFMVWFRGENRGSFLTGPSVRNTRIERLWRDVVESVVSVFSSIFLFLEDRLFLDTGDDRDMYALHYIFRPRIQRLLDRFTMRFNHHSISTEHNRTPRQLWASGCLLSYRSPNAGIRDVFDQEMPSDLDTYGNDPDAPPPDPDNDVSGVHVAPVNFVLNNTLTMGLQQNFDPLSDDGNYGISIYLQVRDFINRVVQNDSNPSQQ</sequence>
<evidence type="ECO:0000313" key="5">
    <source>
        <dbReference type="Proteomes" id="UP001249851"/>
    </source>
</evidence>
<dbReference type="PROSITE" id="PS50994">
    <property type="entry name" value="INTEGRASE"/>
    <property type="match status" value="1"/>
</dbReference>
<organism evidence="4 5">
    <name type="scientific">Acropora cervicornis</name>
    <name type="common">Staghorn coral</name>
    <dbReference type="NCBI Taxonomy" id="6130"/>
    <lineage>
        <taxon>Eukaryota</taxon>
        <taxon>Metazoa</taxon>
        <taxon>Cnidaria</taxon>
        <taxon>Anthozoa</taxon>
        <taxon>Hexacorallia</taxon>
        <taxon>Scleractinia</taxon>
        <taxon>Astrocoeniina</taxon>
        <taxon>Acroporidae</taxon>
        <taxon>Acropora</taxon>
    </lineage>
</organism>
<evidence type="ECO:0000313" key="4">
    <source>
        <dbReference type="EMBL" id="KAK2549185.1"/>
    </source>
</evidence>
<dbReference type="PANTHER" id="PTHR46791:SF5">
    <property type="entry name" value="CLR5 DOMAIN-CONTAINING PROTEIN-RELATED"/>
    <property type="match status" value="1"/>
</dbReference>